<dbReference type="FunFam" id="3.30.40.10:FF:001142">
    <property type="entry name" value="Histone-lysine N-methyltransferase"/>
    <property type="match status" value="1"/>
</dbReference>
<evidence type="ECO:0000313" key="12">
    <source>
        <dbReference type="Ensembl" id="ENSSSCP00070052330.1"/>
    </source>
</evidence>
<feature type="compositionally biased region" description="Low complexity" evidence="10">
    <location>
        <begin position="122"/>
        <end position="133"/>
    </location>
</feature>
<dbReference type="Pfam" id="PF00628">
    <property type="entry name" value="PHD"/>
    <property type="match status" value="2"/>
</dbReference>
<feature type="compositionally biased region" description="Basic residues" evidence="10">
    <location>
        <begin position="566"/>
        <end position="585"/>
    </location>
</feature>
<reference evidence="12" key="2">
    <citation type="submission" date="2025-08" db="UniProtKB">
        <authorList>
            <consortium name="Ensembl"/>
        </authorList>
    </citation>
    <scope>IDENTIFICATION</scope>
</reference>
<evidence type="ECO:0000256" key="9">
    <source>
        <dbReference type="PROSITE-ProRule" id="PRU00146"/>
    </source>
</evidence>
<keyword evidence="4 9" id="KW-0863">Zinc-finger</keyword>
<feature type="compositionally biased region" description="Low complexity" evidence="10">
    <location>
        <begin position="144"/>
        <end position="154"/>
    </location>
</feature>
<evidence type="ECO:0000256" key="2">
    <source>
        <dbReference type="ARBA" id="ARBA00022723"/>
    </source>
</evidence>
<dbReference type="SUPFAM" id="SSF57903">
    <property type="entry name" value="FYVE/PHD zinc finger"/>
    <property type="match status" value="2"/>
</dbReference>
<feature type="compositionally biased region" description="Low complexity" evidence="10">
    <location>
        <begin position="162"/>
        <end position="178"/>
    </location>
</feature>
<dbReference type="PANTHER" id="PTHR45888">
    <property type="entry name" value="HL01030P-RELATED"/>
    <property type="match status" value="1"/>
</dbReference>
<evidence type="ECO:0000256" key="7">
    <source>
        <dbReference type="ARBA" id="ARBA00023163"/>
    </source>
</evidence>
<feature type="domain" description="PHD-type" evidence="11">
    <location>
        <begin position="682"/>
        <end position="732"/>
    </location>
</feature>
<feature type="region of interest" description="Disordered" evidence="10">
    <location>
        <begin position="215"/>
        <end position="454"/>
    </location>
</feature>
<feature type="compositionally biased region" description="Acidic residues" evidence="10">
    <location>
        <begin position="320"/>
        <end position="329"/>
    </location>
</feature>
<dbReference type="Gene3D" id="3.30.40.10">
    <property type="entry name" value="Zinc/RING finger domain, C3HC4 (zinc finger)"/>
    <property type="match status" value="2"/>
</dbReference>
<protein>
    <recommendedName>
        <fullName evidence="11">PHD-type domain-containing protein</fullName>
    </recommendedName>
</protein>
<dbReference type="PROSITE" id="PS50016">
    <property type="entry name" value="ZF_PHD_2"/>
    <property type="match status" value="2"/>
</dbReference>
<dbReference type="FunFam" id="3.30.40.10:FF:000049">
    <property type="entry name" value="Histone-lysine N-methyltransferase"/>
    <property type="match status" value="1"/>
</dbReference>
<feature type="compositionally biased region" description="Pro residues" evidence="10">
    <location>
        <begin position="288"/>
        <end position="303"/>
    </location>
</feature>
<evidence type="ECO:0000256" key="4">
    <source>
        <dbReference type="ARBA" id="ARBA00022771"/>
    </source>
</evidence>
<evidence type="ECO:0000256" key="8">
    <source>
        <dbReference type="ARBA" id="ARBA00023242"/>
    </source>
</evidence>
<keyword evidence="6" id="KW-0805">Transcription regulation</keyword>
<feature type="domain" description="PHD-type" evidence="11">
    <location>
        <begin position="632"/>
        <end position="685"/>
    </location>
</feature>
<feature type="region of interest" description="Disordered" evidence="10">
    <location>
        <begin position="1"/>
        <end position="185"/>
    </location>
</feature>
<dbReference type="GO" id="GO:0005634">
    <property type="term" value="C:nucleus"/>
    <property type="evidence" value="ECO:0007669"/>
    <property type="project" value="UniProtKB-SubCell"/>
</dbReference>
<reference evidence="12 13" key="1">
    <citation type="submission" date="2017-08" db="EMBL/GenBank/DDBJ databases">
        <title>USMARCv1.0.</title>
        <authorList>
            <person name="Hannum G.I."/>
            <person name="Koren S."/>
            <person name="Schroeder S.G."/>
            <person name="Chin S.C."/>
            <person name="Nonneman D.J."/>
            <person name="Becker S.A."/>
            <person name="Rosen B.D."/>
            <person name="Bickhart D.M."/>
            <person name="Putnam N.H."/>
            <person name="Green R.E."/>
            <person name="Tuggle C.K."/>
            <person name="Liu H."/>
            <person name="Rohrer G.A."/>
            <person name="Warr A."/>
            <person name="Hall R."/>
            <person name="Kim K."/>
            <person name="Hume D.A."/>
            <person name="Talbot R."/>
            <person name="Chow W."/>
            <person name="Howe K."/>
            <person name="Schwartz A.S."/>
            <person name="Watson M."/>
            <person name="Archibald A.L."/>
            <person name="Phillippy A.M."/>
            <person name="Smith T.P.L."/>
        </authorList>
    </citation>
    <scope>NUCLEOTIDE SEQUENCE [LARGE SCALE GENOMIC DNA]</scope>
</reference>
<evidence type="ECO:0000256" key="1">
    <source>
        <dbReference type="ARBA" id="ARBA00004123"/>
    </source>
</evidence>
<dbReference type="SMART" id="SM00249">
    <property type="entry name" value="PHD"/>
    <property type="match status" value="2"/>
</dbReference>
<keyword evidence="2" id="KW-0479">Metal-binding</keyword>
<name>A0A4X1WCP8_PIG</name>
<dbReference type="InterPro" id="IPR013083">
    <property type="entry name" value="Znf_RING/FYVE/PHD"/>
</dbReference>
<dbReference type="GO" id="GO:0008270">
    <property type="term" value="F:zinc ion binding"/>
    <property type="evidence" value="ECO:0007669"/>
    <property type="project" value="UniProtKB-KW"/>
</dbReference>
<dbReference type="PANTHER" id="PTHR45888:SF2">
    <property type="entry name" value="HISTONE-LYSINE N-METHYLTRANSFERASE 2D"/>
    <property type="match status" value="1"/>
</dbReference>
<feature type="compositionally biased region" description="Pro residues" evidence="10">
    <location>
        <begin position="250"/>
        <end position="264"/>
    </location>
</feature>
<sequence>MSPPPEDLLMSLPLEEASLSPLPEEPQLCPRPEEPCLSPAPEGPRLSPAPEEPCLSPAPQGPRLSPAPEEPCLSPAPEGPRLSPAPEEPCLSPAPEEHCLSPAPGEPRLSPAPEEPQPPEEPGLCPAPEELPLFLPPGEPPLSPLLREPALSEPGEPPLSPLPEELPLSPSGEPSLSPQRMPPVLPLYDPLPPPLSPIITAVAPPALSPLGELEYPFGAKGDSDPESPLAAPILETPISPPPEANCTDPEPVPPMILPPSPGSPMGPTSPILMEPLPPHRSPLLQHSLPPPNSPPSQCSPPALPLSVPSPLSPMQKVVEVSDEAESQEMETEKAPEPECPALEPSPTSPLPSPLGNLSCPAPSPAPALDDFSGLGEDTAPLDGTDTPGSQPEAGQTPGSLASELKGSPVLLDPEELAPVTPMEVYGPECKQAGQGSPCEEQEEPGAPVAPTPPILIKSDIVNEISNLSQGDASASFPGSEPLLGSPDPEGGGSLSMELGVSTDVSPARDEGSLRLCTDSLPETDDSLLCDAGTAVGGGKAEGDKGRRRSSPARSRIKQGRSSSFPGRRRPRGGAHGGRGRGRARLKSTTSSIETLVADIDSSPSKEEEEDDDDTMQNTVVLFSNTDKFVLMQDMCVVCGSFGRGAEGHLLACSQCSQCYHPYCVNSKITKVMLLKGWRCVECIVCEVCGQASDPSRLLLCDDCDISYHTYCLDPPLLTVPKGGWKCKWCVSCMQCGAASPGFHCEWQNSYTHCGPCASLVTCPICHAPYVEEDLLIQCRHCER</sequence>
<evidence type="ECO:0000256" key="3">
    <source>
        <dbReference type="ARBA" id="ARBA00022737"/>
    </source>
</evidence>
<accession>A0A4X1WCP8</accession>
<feature type="compositionally biased region" description="Polar residues" evidence="10">
    <location>
        <begin position="386"/>
        <end position="399"/>
    </location>
</feature>
<keyword evidence="5" id="KW-0862">Zinc</keyword>
<proteinExistence type="predicted"/>
<dbReference type="AlphaFoldDB" id="A0A4X1WCP8"/>
<dbReference type="InterPro" id="IPR011011">
    <property type="entry name" value="Znf_FYVE_PHD"/>
</dbReference>
<feature type="compositionally biased region" description="Basic residues" evidence="10">
    <location>
        <begin position="545"/>
        <end position="558"/>
    </location>
</feature>
<organism evidence="12 13">
    <name type="scientific">Sus scrofa</name>
    <name type="common">Pig</name>
    <dbReference type="NCBI Taxonomy" id="9823"/>
    <lineage>
        <taxon>Eukaryota</taxon>
        <taxon>Metazoa</taxon>
        <taxon>Chordata</taxon>
        <taxon>Craniata</taxon>
        <taxon>Vertebrata</taxon>
        <taxon>Euteleostomi</taxon>
        <taxon>Mammalia</taxon>
        <taxon>Eutheria</taxon>
        <taxon>Laurasiatheria</taxon>
        <taxon>Artiodactyla</taxon>
        <taxon>Suina</taxon>
        <taxon>Suidae</taxon>
        <taxon>Sus</taxon>
    </lineage>
</organism>
<dbReference type="CDD" id="cd15513">
    <property type="entry name" value="PHD5_KMT2C_like"/>
    <property type="match status" value="1"/>
</dbReference>
<keyword evidence="3" id="KW-0677">Repeat</keyword>
<keyword evidence="7" id="KW-0804">Transcription</keyword>
<dbReference type="Proteomes" id="UP000314985">
    <property type="component" value="Chromosome 5"/>
</dbReference>
<evidence type="ECO:0000256" key="10">
    <source>
        <dbReference type="SAM" id="MobiDB-lite"/>
    </source>
</evidence>
<feature type="region of interest" description="Disordered" evidence="10">
    <location>
        <begin position="466"/>
        <end position="614"/>
    </location>
</feature>
<evidence type="ECO:0000256" key="5">
    <source>
        <dbReference type="ARBA" id="ARBA00022833"/>
    </source>
</evidence>
<feature type="compositionally biased region" description="Pro residues" evidence="10">
    <location>
        <begin position="134"/>
        <end position="143"/>
    </location>
</feature>
<evidence type="ECO:0000256" key="6">
    <source>
        <dbReference type="ARBA" id="ARBA00023015"/>
    </source>
</evidence>
<keyword evidence="8" id="KW-0539">Nucleus</keyword>
<dbReference type="InterPro" id="IPR019787">
    <property type="entry name" value="Znf_PHD-finger"/>
</dbReference>
<feature type="compositionally biased region" description="Low complexity" evidence="10">
    <location>
        <begin position="304"/>
        <end position="313"/>
    </location>
</feature>
<comment type="subcellular location">
    <subcellularLocation>
        <location evidence="1">Nucleus</location>
    </subcellularLocation>
</comment>
<dbReference type="InterPro" id="IPR001965">
    <property type="entry name" value="Znf_PHD"/>
</dbReference>
<dbReference type="Ensembl" id="ENSSSCT00070061384.1">
    <property type="protein sequence ID" value="ENSSSCP00070052330.1"/>
    <property type="gene ID" value="ENSSSCG00070030492.1"/>
</dbReference>
<evidence type="ECO:0000313" key="13">
    <source>
        <dbReference type="Proteomes" id="UP000314985"/>
    </source>
</evidence>
<feature type="compositionally biased region" description="Low complexity" evidence="10">
    <location>
        <begin position="8"/>
        <end position="28"/>
    </location>
</feature>
<evidence type="ECO:0000259" key="11">
    <source>
        <dbReference type="PROSITE" id="PS50016"/>
    </source>
</evidence>